<dbReference type="Proteomes" id="UP001056291">
    <property type="component" value="Chromosome"/>
</dbReference>
<dbReference type="GO" id="GO:0008168">
    <property type="term" value="F:methyltransferase activity"/>
    <property type="evidence" value="ECO:0007669"/>
    <property type="project" value="UniProtKB-KW"/>
</dbReference>
<organism evidence="4 5">
    <name type="scientific">Sneathiella marina</name>
    <dbReference type="NCBI Taxonomy" id="2950108"/>
    <lineage>
        <taxon>Bacteria</taxon>
        <taxon>Pseudomonadati</taxon>
        <taxon>Pseudomonadota</taxon>
        <taxon>Alphaproteobacteria</taxon>
        <taxon>Sneathiellales</taxon>
        <taxon>Sneathiellaceae</taxon>
        <taxon>Sneathiella</taxon>
    </lineage>
</organism>
<accession>A0ABY4W0U7</accession>
<dbReference type="PANTHER" id="PTHR13090">
    <property type="entry name" value="ARGININE-HYDROXYLASE NDUFAF5, MITOCHONDRIAL"/>
    <property type="match status" value="1"/>
</dbReference>
<evidence type="ECO:0000313" key="4">
    <source>
        <dbReference type="EMBL" id="USG60708.1"/>
    </source>
</evidence>
<reference evidence="4" key="1">
    <citation type="submission" date="2022-06" db="EMBL/GenBank/DDBJ databases">
        <title>Sneathiella actinostolidae sp. nov., isolated from a sea anemonein the Western Pacific Ocean.</title>
        <authorList>
            <person name="Wei M.J."/>
        </authorList>
    </citation>
    <scope>NUCLEOTIDE SEQUENCE</scope>
    <source>
        <strain evidence="4">PHK-P5</strain>
    </source>
</reference>
<dbReference type="InterPro" id="IPR029063">
    <property type="entry name" value="SAM-dependent_MTases_sf"/>
</dbReference>
<dbReference type="GO" id="GO:0032259">
    <property type="term" value="P:methylation"/>
    <property type="evidence" value="ECO:0007669"/>
    <property type="project" value="UniProtKB-KW"/>
</dbReference>
<evidence type="ECO:0000256" key="1">
    <source>
        <dbReference type="ARBA" id="ARBA00022603"/>
    </source>
</evidence>
<protein>
    <submittedName>
        <fullName evidence="4">Methyltransferase domain-containing protein</fullName>
    </submittedName>
</protein>
<dbReference type="CDD" id="cd02440">
    <property type="entry name" value="AdoMet_MTases"/>
    <property type="match status" value="1"/>
</dbReference>
<dbReference type="Gene3D" id="3.40.50.150">
    <property type="entry name" value="Vaccinia Virus protein VP39"/>
    <property type="match status" value="1"/>
</dbReference>
<keyword evidence="5" id="KW-1185">Reference proteome</keyword>
<dbReference type="InterPro" id="IPR013216">
    <property type="entry name" value="Methyltransf_11"/>
</dbReference>
<dbReference type="InterPro" id="IPR050602">
    <property type="entry name" value="Malonyl-ACP_OMT"/>
</dbReference>
<dbReference type="PANTHER" id="PTHR13090:SF1">
    <property type="entry name" value="ARGININE-HYDROXYLASE NDUFAF5, MITOCHONDRIAL"/>
    <property type="match status" value="1"/>
</dbReference>
<name>A0ABY4W0U7_9PROT</name>
<evidence type="ECO:0000313" key="5">
    <source>
        <dbReference type="Proteomes" id="UP001056291"/>
    </source>
</evidence>
<keyword evidence="1 4" id="KW-0489">Methyltransferase</keyword>
<evidence type="ECO:0000256" key="2">
    <source>
        <dbReference type="ARBA" id="ARBA00022679"/>
    </source>
</evidence>
<dbReference type="SUPFAM" id="SSF53335">
    <property type="entry name" value="S-adenosyl-L-methionine-dependent methyltransferases"/>
    <property type="match status" value="1"/>
</dbReference>
<dbReference type="Pfam" id="PF08241">
    <property type="entry name" value="Methyltransf_11"/>
    <property type="match status" value="1"/>
</dbReference>
<feature type="domain" description="Methyltransferase type 11" evidence="3">
    <location>
        <begin position="24"/>
        <end position="111"/>
    </location>
</feature>
<sequence>MFDEVAKRLAERLLDITEQFDLALDLGCRGGSFGAQLHAVKPTAQVVSADLSYDMIEQAESISVVADEEFLPFAPHSFDLVGSVLSLHWTNDLPGALAQIARVIKPNGLFLGALFGVDSLQELKICLAEAESELSGGVSPRISPFTEVRDAGSLLQRSGFALPVTDIDTITLKYKDAFSLMKELRGMGETNSLLSRKKSLTGRKVLLRAAELYHQYFEDEDGHIPATFQIVYMTGWSPHESQQQPSKRGSGVVRLTETLGE</sequence>
<dbReference type="EMBL" id="CP098747">
    <property type="protein sequence ID" value="USG60708.1"/>
    <property type="molecule type" value="Genomic_DNA"/>
</dbReference>
<gene>
    <name evidence="4" type="ORF">NBZ79_16225</name>
</gene>
<dbReference type="RefSeq" id="WP_251933588.1">
    <property type="nucleotide sequence ID" value="NZ_CP098747.1"/>
</dbReference>
<proteinExistence type="predicted"/>
<evidence type="ECO:0000259" key="3">
    <source>
        <dbReference type="Pfam" id="PF08241"/>
    </source>
</evidence>
<keyword evidence="2" id="KW-0808">Transferase</keyword>